<dbReference type="GO" id="GO:0008360">
    <property type="term" value="P:regulation of cell shape"/>
    <property type="evidence" value="ECO:0007669"/>
    <property type="project" value="UniProtKB-UniRule"/>
</dbReference>
<dbReference type="PROSITE" id="PS52029">
    <property type="entry name" value="LD_TPASE"/>
    <property type="match status" value="1"/>
</dbReference>
<evidence type="ECO:0000256" key="2">
    <source>
        <dbReference type="ARBA" id="ARBA00005992"/>
    </source>
</evidence>
<evidence type="ECO:0000256" key="3">
    <source>
        <dbReference type="ARBA" id="ARBA00022679"/>
    </source>
</evidence>
<keyword evidence="8" id="KW-0732">Signal</keyword>
<comment type="similarity">
    <text evidence="2">Belongs to the YkuD family.</text>
</comment>
<reference evidence="10 11" key="1">
    <citation type="submission" date="2017-04" db="EMBL/GenBank/DDBJ databases">
        <title>Complete genome sequence of Flavobacterium kingsejong AJ004.</title>
        <authorList>
            <person name="Lee P.C."/>
        </authorList>
    </citation>
    <scope>NUCLEOTIDE SEQUENCE [LARGE SCALE GENOMIC DNA]</scope>
    <source>
        <strain evidence="10 11">AJ004</strain>
    </source>
</reference>
<keyword evidence="6 7" id="KW-0961">Cell wall biogenesis/degradation</keyword>
<keyword evidence="5 7" id="KW-0573">Peptidoglycan synthesis</keyword>
<dbReference type="OrthoDB" id="9778545at2"/>
<evidence type="ECO:0000256" key="7">
    <source>
        <dbReference type="PROSITE-ProRule" id="PRU01373"/>
    </source>
</evidence>
<evidence type="ECO:0000256" key="8">
    <source>
        <dbReference type="SAM" id="SignalP"/>
    </source>
</evidence>
<feature type="chain" id="PRO_5015671056" evidence="8">
    <location>
        <begin position="21"/>
        <end position="528"/>
    </location>
</feature>
<dbReference type="CDD" id="cd16913">
    <property type="entry name" value="YkuD_like"/>
    <property type="match status" value="1"/>
</dbReference>
<dbReference type="GO" id="GO:0004180">
    <property type="term" value="F:carboxypeptidase activity"/>
    <property type="evidence" value="ECO:0007669"/>
    <property type="project" value="UniProtKB-ARBA"/>
</dbReference>
<organism evidence="10 11">
    <name type="scientific">Flavobacterium kingsejongi</name>
    <dbReference type="NCBI Taxonomy" id="1678728"/>
    <lineage>
        <taxon>Bacteria</taxon>
        <taxon>Pseudomonadati</taxon>
        <taxon>Bacteroidota</taxon>
        <taxon>Flavobacteriia</taxon>
        <taxon>Flavobacteriales</taxon>
        <taxon>Flavobacteriaceae</taxon>
        <taxon>Flavobacterium</taxon>
    </lineage>
</organism>
<dbReference type="GO" id="GO:0009252">
    <property type="term" value="P:peptidoglycan biosynthetic process"/>
    <property type="evidence" value="ECO:0007669"/>
    <property type="project" value="UniProtKB-UniPathway"/>
</dbReference>
<gene>
    <name evidence="10" type="ORF">FK004_07535</name>
</gene>
<proteinExistence type="inferred from homology"/>
<dbReference type="Gene3D" id="2.40.440.10">
    <property type="entry name" value="L,D-transpeptidase catalytic domain-like"/>
    <property type="match status" value="1"/>
</dbReference>
<dbReference type="GO" id="GO:0016740">
    <property type="term" value="F:transferase activity"/>
    <property type="evidence" value="ECO:0007669"/>
    <property type="project" value="UniProtKB-KW"/>
</dbReference>
<evidence type="ECO:0000256" key="1">
    <source>
        <dbReference type="ARBA" id="ARBA00004752"/>
    </source>
</evidence>
<dbReference type="UniPathway" id="UPA00219"/>
<dbReference type="RefSeq" id="WP_108736699.1">
    <property type="nucleotide sequence ID" value="NZ_CP020919.1"/>
</dbReference>
<evidence type="ECO:0000259" key="9">
    <source>
        <dbReference type="PROSITE" id="PS52029"/>
    </source>
</evidence>
<dbReference type="InterPro" id="IPR045380">
    <property type="entry name" value="LD_TPept_scaffold_dom"/>
</dbReference>
<evidence type="ECO:0000256" key="4">
    <source>
        <dbReference type="ARBA" id="ARBA00022960"/>
    </source>
</evidence>
<dbReference type="EMBL" id="CP020919">
    <property type="protein sequence ID" value="AWG25095.1"/>
    <property type="molecule type" value="Genomic_DNA"/>
</dbReference>
<evidence type="ECO:0000313" key="10">
    <source>
        <dbReference type="EMBL" id="AWG25095.1"/>
    </source>
</evidence>
<name>A0A2S1LMX4_9FLAO</name>
<keyword evidence="11" id="KW-1185">Reference proteome</keyword>
<dbReference type="AlphaFoldDB" id="A0A2S1LMX4"/>
<dbReference type="InterPro" id="IPR038063">
    <property type="entry name" value="Transpep_catalytic_dom"/>
</dbReference>
<keyword evidence="3" id="KW-0808">Transferase</keyword>
<dbReference type="PANTHER" id="PTHR41533:SF2">
    <property type="entry name" value="BLR7131 PROTEIN"/>
    <property type="match status" value="1"/>
</dbReference>
<dbReference type="PROSITE" id="PS51257">
    <property type="entry name" value="PROKAR_LIPOPROTEIN"/>
    <property type="match status" value="1"/>
</dbReference>
<evidence type="ECO:0000256" key="5">
    <source>
        <dbReference type="ARBA" id="ARBA00022984"/>
    </source>
</evidence>
<protein>
    <submittedName>
        <fullName evidence="10">L,D-transpeptidase</fullName>
    </submittedName>
</protein>
<comment type="pathway">
    <text evidence="1 7">Cell wall biogenesis; peptidoglycan biosynthesis.</text>
</comment>
<dbReference type="InterPro" id="IPR052905">
    <property type="entry name" value="LD-transpeptidase_YkuD-like"/>
</dbReference>
<dbReference type="PANTHER" id="PTHR41533">
    <property type="entry name" value="L,D-TRANSPEPTIDASE HI_1667-RELATED"/>
    <property type="match status" value="1"/>
</dbReference>
<dbReference type="KEGG" id="fki:FK004_07535"/>
<keyword evidence="4 7" id="KW-0133">Cell shape</keyword>
<dbReference type="InterPro" id="IPR036365">
    <property type="entry name" value="PGBD-like_sf"/>
</dbReference>
<evidence type="ECO:0000313" key="11">
    <source>
        <dbReference type="Proteomes" id="UP000244677"/>
    </source>
</evidence>
<dbReference type="Proteomes" id="UP000244677">
    <property type="component" value="Chromosome"/>
</dbReference>
<sequence>MKRIHLYFVLLVAGFSFATASCKKEPEGKTAKEVINDEDSIPLDSTKVAAFFVKYPDFKSFEPEIKELYKKYQYHYIWHDKSGRMDFADALYNKVNQIKSEGVQTEIPYKDKFAELFAGTADKKNPDVNDELLISCMYFFYVKNVYEGVDSSASKETGWFLPREKVSYVTYLDSLMKDPSRIKKDDKELIGQYYNLKKGLQFYQEIQKKGGWGAITLGEGVKALKPGDSATAIVQVRKRLAATGDLKSDSGSNVYDTDLQAGLDSFAKSHNLNPEKNVTPALVKLMNVTVEDCIKTIVVNMERCRWISPDIAEAKEFISVNIPSYRLHYMVNGKPKLISNVVVGKELNQTVVFSGQMSYIVFSPYWNIPKSIIEKEVKPGIAKNKNYLEQHNMEWNNGNVRQKPGNANSLGLVKFMFPNSNNIYLHDTPAKSLFNKESRAFSHGCVRVEKARDLAVAILEGDKNWNPSKIDAAMHAGKEKNYTLKHKIPVYIGYFTAWADENGKVSFFEDVYNRDNRLAHLLYNETAK</sequence>
<feature type="domain" description="L,D-TPase catalytic" evidence="9">
    <location>
        <begin position="316"/>
        <end position="473"/>
    </location>
</feature>
<dbReference type="SUPFAM" id="SSF47090">
    <property type="entry name" value="PGBD-like"/>
    <property type="match status" value="1"/>
</dbReference>
<feature type="signal peptide" evidence="8">
    <location>
        <begin position="1"/>
        <end position="20"/>
    </location>
</feature>
<dbReference type="InterPro" id="IPR005490">
    <property type="entry name" value="LD_TPept_cat_dom"/>
</dbReference>
<feature type="active site" description="Proton donor/acceptor" evidence="7">
    <location>
        <position position="426"/>
    </location>
</feature>
<evidence type="ECO:0000256" key="6">
    <source>
        <dbReference type="ARBA" id="ARBA00023316"/>
    </source>
</evidence>
<feature type="active site" description="Nucleophile" evidence="7">
    <location>
        <position position="445"/>
    </location>
</feature>
<dbReference type="Pfam" id="PF03734">
    <property type="entry name" value="YkuD"/>
    <property type="match status" value="1"/>
</dbReference>
<accession>A0A2S1LMX4</accession>
<dbReference type="Pfam" id="PF20142">
    <property type="entry name" value="Scaffold"/>
    <property type="match status" value="1"/>
</dbReference>
<dbReference type="GO" id="GO:0071555">
    <property type="term" value="P:cell wall organization"/>
    <property type="evidence" value="ECO:0007669"/>
    <property type="project" value="UniProtKB-UniRule"/>
</dbReference>
<dbReference type="SUPFAM" id="SSF141523">
    <property type="entry name" value="L,D-transpeptidase catalytic domain-like"/>
    <property type="match status" value="1"/>
</dbReference>